<feature type="binding site" evidence="17">
    <location>
        <position position="454"/>
    </location>
    <ligand>
        <name>Mg(2+)</name>
        <dbReference type="ChEBI" id="CHEBI:18420"/>
    </ligand>
</feature>
<dbReference type="InterPro" id="IPR008271">
    <property type="entry name" value="Ser/Thr_kinase_AS"/>
</dbReference>
<dbReference type="GO" id="GO:0070374">
    <property type="term" value="P:positive regulation of ERK1 and ERK2 cascade"/>
    <property type="evidence" value="ECO:0007669"/>
    <property type="project" value="TreeGrafter"/>
</dbReference>
<keyword evidence="9" id="KW-0829">Tyrosine-protein kinase</keyword>
<feature type="domain" description="Protein kinase" evidence="20">
    <location>
        <begin position="311"/>
        <end position="572"/>
    </location>
</feature>
<evidence type="ECO:0000256" key="17">
    <source>
        <dbReference type="PIRSR" id="PIRSR000615-3"/>
    </source>
</evidence>
<keyword evidence="4" id="KW-0723">Serine/threonine-protein kinase</keyword>
<keyword evidence="7" id="KW-0418">Kinase</keyword>
<feature type="compositionally biased region" description="Basic and acidic residues" evidence="19">
    <location>
        <begin position="582"/>
        <end position="593"/>
    </location>
</feature>
<feature type="region of interest" description="Disordered" evidence="19">
    <location>
        <begin position="574"/>
        <end position="613"/>
    </location>
</feature>
<evidence type="ECO:0000259" key="20">
    <source>
        <dbReference type="PROSITE" id="PS50011"/>
    </source>
</evidence>
<evidence type="ECO:0000256" key="16">
    <source>
        <dbReference type="PIRSR" id="PIRSR000615-1"/>
    </source>
</evidence>
<dbReference type="InterPro" id="IPR051302">
    <property type="entry name" value="Dual_SerThr-Tyr_Kinase"/>
</dbReference>
<dbReference type="PROSITE" id="PS00107">
    <property type="entry name" value="PROTEIN_KINASE_ATP"/>
    <property type="match status" value="1"/>
</dbReference>
<accession>A0A8S3YYR0</accession>
<evidence type="ECO:0000256" key="11">
    <source>
        <dbReference type="ARBA" id="ARBA00041268"/>
    </source>
</evidence>
<dbReference type="PANTHER" id="PTHR46392:SF1">
    <property type="entry name" value="DUAL SERINE_THREONINE AND TYROSINE PROTEIN KINASE"/>
    <property type="match status" value="1"/>
</dbReference>
<name>A0A8S3YYR0_9EUPU</name>
<comment type="catalytic activity">
    <reaction evidence="15">
        <text>L-tyrosyl-[protein] + ATP = O-phospho-L-tyrosyl-[protein] + ADP + H(+)</text>
        <dbReference type="Rhea" id="RHEA:10596"/>
        <dbReference type="Rhea" id="RHEA-COMP:10136"/>
        <dbReference type="Rhea" id="RHEA-COMP:20101"/>
        <dbReference type="ChEBI" id="CHEBI:15378"/>
        <dbReference type="ChEBI" id="CHEBI:30616"/>
        <dbReference type="ChEBI" id="CHEBI:46858"/>
        <dbReference type="ChEBI" id="CHEBI:61978"/>
        <dbReference type="ChEBI" id="CHEBI:456216"/>
        <dbReference type="EC" id="2.7.12.1"/>
    </reaction>
</comment>
<dbReference type="AlphaFoldDB" id="A0A8S3YYR0"/>
<reference evidence="21" key="1">
    <citation type="submission" date="2021-04" db="EMBL/GenBank/DDBJ databases">
        <authorList>
            <consortium name="Molecular Ecology Group"/>
        </authorList>
    </citation>
    <scope>NUCLEOTIDE SEQUENCE</scope>
</reference>
<evidence type="ECO:0000256" key="7">
    <source>
        <dbReference type="ARBA" id="ARBA00022777"/>
    </source>
</evidence>
<comment type="catalytic activity">
    <reaction evidence="13">
        <text>L-seryl-[protein] + ATP = O-phospho-L-seryl-[protein] + ADP + H(+)</text>
        <dbReference type="Rhea" id="RHEA:17989"/>
        <dbReference type="Rhea" id="RHEA-COMP:9863"/>
        <dbReference type="Rhea" id="RHEA-COMP:11604"/>
        <dbReference type="ChEBI" id="CHEBI:15378"/>
        <dbReference type="ChEBI" id="CHEBI:29999"/>
        <dbReference type="ChEBI" id="CHEBI:30616"/>
        <dbReference type="ChEBI" id="CHEBI:83421"/>
        <dbReference type="ChEBI" id="CHEBI:456216"/>
        <dbReference type="EC" id="2.7.12.1"/>
    </reaction>
</comment>
<comment type="catalytic activity">
    <reaction evidence="14">
        <text>L-threonyl-[protein] + ATP = O-phospho-L-threonyl-[protein] + ADP + H(+)</text>
        <dbReference type="Rhea" id="RHEA:46608"/>
        <dbReference type="Rhea" id="RHEA-COMP:11060"/>
        <dbReference type="Rhea" id="RHEA-COMP:11605"/>
        <dbReference type="ChEBI" id="CHEBI:15378"/>
        <dbReference type="ChEBI" id="CHEBI:30013"/>
        <dbReference type="ChEBI" id="CHEBI:30616"/>
        <dbReference type="ChEBI" id="CHEBI:61977"/>
        <dbReference type="ChEBI" id="CHEBI:456216"/>
        <dbReference type="EC" id="2.7.12.1"/>
    </reaction>
</comment>
<keyword evidence="5" id="KW-0808">Transferase</keyword>
<dbReference type="GO" id="GO:0004713">
    <property type="term" value="F:protein tyrosine kinase activity"/>
    <property type="evidence" value="ECO:0007669"/>
    <property type="project" value="UniProtKB-KW"/>
</dbReference>
<evidence type="ECO:0000256" key="18">
    <source>
        <dbReference type="PROSITE-ProRule" id="PRU10141"/>
    </source>
</evidence>
<dbReference type="GO" id="GO:0044344">
    <property type="term" value="P:cellular response to fibroblast growth factor stimulus"/>
    <property type="evidence" value="ECO:0007669"/>
    <property type="project" value="TreeGrafter"/>
</dbReference>
<dbReference type="Gene3D" id="1.10.510.10">
    <property type="entry name" value="Transferase(Phosphotransferase) domain 1"/>
    <property type="match status" value="1"/>
</dbReference>
<keyword evidence="8 18" id="KW-0067">ATP-binding</keyword>
<keyword evidence="17" id="KW-0479">Metal-binding</keyword>
<dbReference type="InterPro" id="IPR000719">
    <property type="entry name" value="Prot_kinase_dom"/>
</dbReference>
<evidence type="ECO:0000256" key="15">
    <source>
        <dbReference type="ARBA" id="ARBA00051680"/>
    </source>
</evidence>
<gene>
    <name evidence="21" type="ORF">CUNI_LOCUS7662</name>
</gene>
<dbReference type="GO" id="GO:0004712">
    <property type="term" value="F:protein serine/threonine/tyrosine kinase activity"/>
    <property type="evidence" value="ECO:0007669"/>
    <property type="project" value="UniProtKB-EC"/>
</dbReference>
<dbReference type="SUPFAM" id="SSF56112">
    <property type="entry name" value="Protein kinase-like (PK-like)"/>
    <property type="match status" value="1"/>
</dbReference>
<dbReference type="Gene3D" id="3.30.200.20">
    <property type="entry name" value="Phosphorylase Kinase, domain 1"/>
    <property type="match status" value="1"/>
</dbReference>
<evidence type="ECO:0000313" key="21">
    <source>
        <dbReference type="EMBL" id="CAG5122104.1"/>
    </source>
</evidence>
<dbReference type="PROSITE" id="PS00108">
    <property type="entry name" value="PROTEIN_KINASE_ST"/>
    <property type="match status" value="1"/>
</dbReference>
<evidence type="ECO:0000256" key="2">
    <source>
        <dbReference type="ARBA" id="ARBA00013203"/>
    </source>
</evidence>
<organism evidence="21 22">
    <name type="scientific">Candidula unifasciata</name>
    <dbReference type="NCBI Taxonomy" id="100452"/>
    <lineage>
        <taxon>Eukaryota</taxon>
        <taxon>Metazoa</taxon>
        <taxon>Spiralia</taxon>
        <taxon>Lophotrochozoa</taxon>
        <taxon>Mollusca</taxon>
        <taxon>Gastropoda</taxon>
        <taxon>Heterobranchia</taxon>
        <taxon>Euthyneura</taxon>
        <taxon>Panpulmonata</taxon>
        <taxon>Eupulmonata</taxon>
        <taxon>Stylommatophora</taxon>
        <taxon>Helicina</taxon>
        <taxon>Helicoidea</taxon>
        <taxon>Geomitridae</taxon>
        <taxon>Candidula</taxon>
    </lineage>
</organism>
<dbReference type="GO" id="GO:0043066">
    <property type="term" value="P:negative regulation of apoptotic process"/>
    <property type="evidence" value="ECO:0007669"/>
    <property type="project" value="TreeGrafter"/>
</dbReference>
<dbReference type="InterPro" id="IPR011009">
    <property type="entry name" value="Kinase-like_dom_sf"/>
</dbReference>
<evidence type="ECO:0000256" key="4">
    <source>
        <dbReference type="ARBA" id="ARBA00022527"/>
    </source>
</evidence>
<feature type="binding site" evidence="17">
    <location>
        <position position="441"/>
    </location>
    <ligand>
        <name>Mg(2+)</name>
        <dbReference type="ChEBI" id="CHEBI:18420"/>
    </ligand>
</feature>
<dbReference type="Proteomes" id="UP000678393">
    <property type="component" value="Unassembled WGS sequence"/>
</dbReference>
<dbReference type="GO" id="GO:0005737">
    <property type="term" value="C:cytoplasm"/>
    <property type="evidence" value="ECO:0007669"/>
    <property type="project" value="UniProtKB-SubCell"/>
</dbReference>
<feature type="active site" description="Proton acceptor" evidence="16">
    <location>
        <position position="436"/>
    </location>
</feature>
<evidence type="ECO:0000256" key="1">
    <source>
        <dbReference type="ARBA" id="ARBA00004496"/>
    </source>
</evidence>
<keyword evidence="22" id="KW-1185">Reference proteome</keyword>
<evidence type="ECO:0000256" key="9">
    <source>
        <dbReference type="ARBA" id="ARBA00023137"/>
    </source>
</evidence>
<evidence type="ECO:0000256" key="6">
    <source>
        <dbReference type="ARBA" id="ARBA00022741"/>
    </source>
</evidence>
<dbReference type="EMBL" id="CAJHNH020001226">
    <property type="protein sequence ID" value="CAG5122104.1"/>
    <property type="molecule type" value="Genomic_DNA"/>
</dbReference>
<dbReference type="PANTHER" id="PTHR46392">
    <property type="entry name" value="DUAL SERINE/THREONINE AND TYROSINE PROTEIN KINASE"/>
    <property type="match status" value="1"/>
</dbReference>
<comment type="subcellular location">
    <subcellularLocation>
        <location evidence="1">Cytoplasm</location>
    </subcellularLocation>
</comment>
<keyword evidence="17" id="KW-0460">Magnesium</keyword>
<dbReference type="GO" id="GO:0004674">
    <property type="term" value="F:protein serine/threonine kinase activity"/>
    <property type="evidence" value="ECO:0007669"/>
    <property type="project" value="UniProtKB-KW"/>
</dbReference>
<dbReference type="GO" id="GO:0005524">
    <property type="term" value="F:ATP binding"/>
    <property type="evidence" value="ECO:0007669"/>
    <property type="project" value="UniProtKB-UniRule"/>
</dbReference>
<dbReference type="InterPro" id="IPR017441">
    <property type="entry name" value="Protein_kinase_ATP_BS"/>
</dbReference>
<evidence type="ECO:0000256" key="12">
    <source>
        <dbReference type="ARBA" id="ARBA00042638"/>
    </source>
</evidence>
<keyword evidence="6 18" id="KW-0547">Nucleotide-binding</keyword>
<evidence type="ECO:0000256" key="8">
    <source>
        <dbReference type="ARBA" id="ARBA00022840"/>
    </source>
</evidence>
<sequence>TSYTPVPYLIHTSAIPHTHQYQTSYTPVPALIHTSARPHTHQCQTSYTPVPDLIHTNARPHTHQCQTSYTPVPDLIHTNTRPHTHQYQTSYTPIPDLIHTKINKNGGVQNTKELQACTEQIRDLVLSRLNHAIAGKLVSSVDILRDSYTGTLTRCLESLETMDKENPEESKTTDALKQILNAAYTVEITVRSSSSFIQNILEKMKQLVQSMPWKSSPVVDSEWKKKVASEMLSSLSESRLAKSISSQIKDRLNKSHEAFSNALKQLELRHSNRLDKIEEHRLKLRKVHAPRLAKLALESTSLKDVILYGMPQLGREIGRGQYGVVYSCEQWGNHSPCAIKSVVPPDDKHWNDLALEFFYTKNIPAHERIVMLRGSVIDYMYGGGTSPAVLLVMDRLQRDLYTAIKQGLDWLSRLQVSIDVVEGLRYLHSQGLVHRDVKLKNVLLDRENRGKITDLGFCKPEAMMSGSIVGTPIHMAPELFTGHYDNSVDVYAFGILFWYVCAGHVRLPTAFEQCANKDQLWQSVKRGLRPEQPANTSEDCWLLMQGCWEGEPSRRPFFGDVECSLKAIYEKYKRKVSAASSTEKRSSSGERVRRTPSLRQTSPRHSKQIQPNR</sequence>
<dbReference type="GO" id="GO:0046872">
    <property type="term" value="F:metal ion binding"/>
    <property type="evidence" value="ECO:0007669"/>
    <property type="project" value="UniProtKB-KW"/>
</dbReference>
<dbReference type="EC" id="2.7.12.1" evidence="2"/>
<evidence type="ECO:0000256" key="19">
    <source>
        <dbReference type="SAM" id="MobiDB-lite"/>
    </source>
</evidence>
<feature type="non-terminal residue" evidence="21">
    <location>
        <position position="613"/>
    </location>
</feature>
<evidence type="ECO:0000256" key="13">
    <source>
        <dbReference type="ARBA" id="ARBA00049003"/>
    </source>
</evidence>
<comment type="caution">
    <text evidence="21">The sequence shown here is derived from an EMBL/GenBank/DDBJ whole genome shotgun (WGS) entry which is preliminary data.</text>
</comment>
<dbReference type="Pfam" id="PF00069">
    <property type="entry name" value="Pkinase"/>
    <property type="match status" value="1"/>
</dbReference>
<dbReference type="GO" id="GO:0045743">
    <property type="term" value="P:positive regulation of fibroblast growth factor receptor signaling pathway"/>
    <property type="evidence" value="ECO:0007669"/>
    <property type="project" value="TreeGrafter"/>
</dbReference>
<feature type="binding site" evidence="18">
    <location>
        <position position="340"/>
    </location>
    <ligand>
        <name>ATP</name>
        <dbReference type="ChEBI" id="CHEBI:30616"/>
    </ligand>
</feature>
<proteinExistence type="predicted"/>
<evidence type="ECO:0000256" key="5">
    <source>
        <dbReference type="ARBA" id="ARBA00022679"/>
    </source>
</evidence>
<evidence type="ECO:0000256" key="3">
    <source>
        <dbReference type="ARBA" id="ARBA00022490"/>
    </source>
</evidence>
<dbReference type="SMART" id="SM00220">
    <property type="entry name" value="S_TKc"/>
    <property type="match status" value="1"/>
</dbReference>
<evidence type="ECO:0000256" key="14">
    <source>
        <dbReference type="ARBA" id="ARBA00049308"/>
    </source>
</evidence>
<keyword evidence="3" id="KW-0963">Cytoplasm</keyword>
<protein>
    <recommendedName>
        <fullName evidence="10">Dual serine/threonine and tyrosine protein kinase</fullName>
        <ecNumber evidence="2">2.7.12.1</ecNumber>
    </recommendedName>
    <alternativeName>
        <fullName evidence="12">Dusty protein kinase</fullName>
    </alternativeName>
    <alternativeName>
        <fullName evidence="11">Receptor-interacting serine/threonine-protein kinase 5</fullName>
    </alternativeName>
</protein>
<dbReference type="PROSITE" id="PS50011">
    <property type="entry name" value="PROTEIN_KINASE_DOM"/>
    <property type="match status" value="1"/>
</dbReference>
<evidence type="ECO:0000313" key="22">
    <source>
        <dbReference type="Proteomes" id="UP000678393"/>
    </source>
</evidence>
<dbReference type="OrthoDB" id="122279at2759"/>
<evidence type="ECO:0000256" key="10">
    <source>
        <dbReference type="ARBA" id="ARBA00040421"/>
    </source>
</evidence>